<evidence type="ECO:0000259" key="2">
    <source>
        <dbReference type="Pfam" id="PF15295"/>
    </source>
</evidence>
<dbReference type="PANTHER" id="PTHR22115">
    <property type="entry name" value="C3ORF6 PROTEIN-RELATED"/>
    <property type="match status" value="1"/>
</dbReference>
<reference evidence="3 4" key="1">
    <citation type="journal article" date="2021" name="J. Hered.">
        <title>A chromosome-level genome assembly of the parasitoid wasp, Cotesia glomerata (Hymenoptera: Braconidae).</title>
        <authorList>
            <person name="Pinto B.J."/>
            <person name="Weis J.J."/>
            <person name="Gamble T."/>
            <person name="Ode P.J."/>
            <person name="Paul R."/>
            <person name="Zaspel J.M."/>
        </authorList>
    </citation>
    <scope>NUCLEOTIDE SEQUENCE [LARGE SCALE GENOMIC DNA]</scope>
    <source>
        <strain evidence="3">CgM1</strain>
    </source>
</reference>
<accession>A0AAV7I9X4</accession>
<dbReference type="EMBL" id="JAHXZJ010001985">
    <property type="protein sequence ID" value="KAH0548220.1"/>
    <property type="molecule type" value="Genomic_DNA"/>
</dbReference>
<evidence type="ECO:0000313" key="3">
    <source>
        <dbReference type="EMBL" id="KAH0548220.1"/>
    </source>
</evidence>
<dbReference type="Proteomes" id="UP000826195">
    <property type="component" value="Unassembled WGS sequence"/>
</dbReference>
<sequence length="119" mass="14573">CREWLVYEDGALAYRLQDKEIKDHYSGNKIRNAQVREDLPRAKVEQQLEEFKYQSRVQQQEENDALVARQVALRLEKEEKTRERKLKETMEYQSKHDHQKVQIEIELEMQRRLQEEKDE</sequence>
<dbReference type="InterPro" id="IPR039303">
    <property type="entry name" value="CCDC50"/>
</dbReference>
<dbReference type="InterPro" id="IPR029311">
    <property type="entry name" value="CCDC50_N"/>
</dbReference>
<dbReference type="AlphaFoldDB" id="A0AAV7I9X4"/>
<gene>
    <name evidence="3" type="ORF">KQX54_000327</name>
</gene>
<dbReference type="Pfam" id="PF15295">
    <property type="entry name" value="CCDC50_N"/>
    <property type="match status" value="1"/>
</dbReference>
<protein>
    <recommendedName>
        <fullName evidence="2">Coiled-coil domain-containing protein</fullName>
    </recommendedName>
</protein>
<comment type="caution">
    <text evidence="3">The sequence shown here is derived from an EMBL/GenBank/DDBJ whole genome shotgun (WGS) entry which is preliminary data.</text>
</comment>
<organism evidence="3 4">
    <name type="scientific">Cotesia glomerata</name>
    <name type="common">Lepidopteran parasitic wasp</name>
    <name type="synonym">Apanteles glomeratus</name>
    <dbReference type="NCBI Taxonomy" id="32391"/>
    <lineage>
        <taxon>Eukaryota</taxon>
        <taxon>Metazoa</taxon>
        <taxon>Ecdysozoa</taxon>
        <taxon>Arthropoda</taxon>
        <taxon>Hexapoda</taxon>
        <taxon>Insecta</taxon>
        <taxon>Pterygota</taxon>
        <taxon>Neoptera</taxon>
        <taxon>Endopterygota</taxon>
        <taxon>Hymenoptera</taxon>
        <taxon>Apocrita</taxon>
        <taxon>Ichneumonoidea</taxon>
        <taxon>Braconidae</taxon>
        <taxon>Microgastrinae</taxon>
        <taxon>Cotesia</taxon>
    </lineage>
</organism>
<keyword evidence="4" id="KW-1185">Reference proteome</keyword>
<name>A0AAV7I9X4_COTGL</name>
<evidence type="ECO:0000313" key="4">
    <source>
        <dbReference type="Proteomes" id="UP000826195"/>
    </source>
</evidence>
<feature type="non-terminal residue" evidence="3">
    <location>
        <position position="1"/>
    </location>
</feature>
<keyword evidence="1" id="KW-0175">Coiled coil</keyword>
<proteinExistence type="predicted"/>
<evidence type="ECO:0000256" key="1">
    <source>
        <dbReference type="ARBA" id="ARBA00023054"/>
    </source>
</evidence>
<dbReference type="PANTHER" id="PTHR22115:SF4">
    <property type="entry name" value="COILED-COIL DOMAIN-CONTAINING PROTEIN"/>
    <property type="match status" value="1"/>
</dbReference>
<feature type="non-terminal residue" evidence="3">
    <location>
        <position position="119"/>
    </location>
</feature>
<feature type="domain" description="Coiled-coil" evidence="2">
    <location>
        <begin position="1"/>
        <end position="88"/>
    </location>
</feature>